<dbReference type="AlphaFoldDB" id="A0A0F9C4R0"/>
<accession>A0A0F9C4R0</accession>
<protein>
    <submittedName>
        <fullName evidence="1">Uncharacterized protein</fullName>
    </submittedName>
</protein>
<name>A0A0F9C4R0_9ZZZZ</name>
<reference evidence="1" key="1">
    <citation type="journal article" date="2015" name="Nature">
        <title>Complex archaea that bridge the gap between prokaryotes and eukaryotes.</title>
        <authorList>
            <person name="Spang A."/>
            <person name="Saw J.H."/>
            <person name="Jorgensen S.L."/>
            <person name="Zaremba-Niedzwiedzka K."/>
            <person name="Martijn J."/>
            <person name="Lind A.E."/>
            <person name="van Eijk R."/>
            <person name="Schleper C."/>
            <person name="Guy L."/>
            <person name="Ettema T.J."/>
        </authorList>
    </citation>
    <scope>NUCLEOTIDE SEQUENCE</scope>
</reference>
<sequence>MRVRVSNITYCIEPEDSVGPKELPSVLFLSVDDKDDVADAISDKTGWLVEGFEIDVIGGE</sequence>
<gene>
    <name evidence="1" type="ORF">LCGC14_2447310</name>
</gene>
<evidence type="ECO:0000313" key="1">
    <source>
        <dbReference type="EMBL" id="KKL21252.1"/>
    </source>
</evidence>
<proteinExistence type="predicted"/>
<comment type="caution">
    <text evidence="1">The sequence shown here is derived from an EMBL/GenBank/DDBJ whole genome shotgun (WGS) entry which is preliminary data.</text>
</comment>
<dbReference type="EMBL" id="LAZR01037803">
    <property type="protein sequence ID" value="KKL21252.1"/>
    <property type="molecule type" value="Genomic_DNA"/>
</dbReference>
<organism evidence="1">
    <name type="scientific">marine sediment metagenome</name>
    <dbReference type="NCBI Taxonomy" id="412755"/>
    <lineage>
        <taxon>unclassified sequences</taxon>
        <taxon>metagenomes</taxon>
        <taxon>ecological metagenomes</taxon>
    </lineage>
</organism>